<dbReference type="OrthoDB" id="5397294at2"/>
<dbReference type="Proteomes" id="UP000315215">
    <property type="component" value="Chromosome"/>
</dbReference>
<sequence length="118" mass="13038">MFVLIKVIVSAIVIGIITEVARRFPTYGGVVAALPLVSILSIIWLSAQGEQNPTLSRFVLGVLWGFPATAFLLFIVYIGLKHSLPLIVSLGFGLFGWFVFLSLQELFLKQVKLLIFQS</sequence>
<evidence type="ECO:0000313" key="2">
    <source>
        <dbReference type="EMBL" id="QDP41074.1"/>
    </source>
</evidence>
<evidence type="ECO:0000256" key="1">
    <source>
        <dbReference type="SAM" id="Phobius"/>
    </source>
</evidence>
<keyword evidence="1" id="KW-0472">Membrane</keyword>
<keyword evidence="1" id="KW-1133">Transmembrane helix</keyword>
<accession>A0A516KI55</accession>
<dbReference type="NCBIfam" id="NF006750">
    <property type="entry name" value="PRK09272.1-3"/>
    <property type="match status" value="1"/>
</dbReference>
<feature type="transmembrane region" description="Helical" evidence="1">
    <location>
        <begin position="27"/>
        <end position="46"/>
    </location>
</feature>
<organism evidence="2 3">
    <name type="scientific">Radiobacillus deserti</name>
    <dbReference type="NCBI Taxonomy" id="2594883"/>
    <lineage>
        <taxon>Bacteria</taxon>
        <taxon>Bacillati</taxon>
        <taxon>Bacillota</taxon>
        <taxon>Bacilli</taxon>
        <taxon>Bacillales</taxon>
        <taxon>Bacillaceae</taxon>
        <taxon>Radiobacillus</taxon>
    </lineage>
</organism>
<keyword evidence="1" id="KW-0812">Transmembrane</keyword>
<proteinExistence type="predicted"/>
<name>A0A516KI55_9BACI</name>
<dbReference type="EMBL" id="CP041666">
    <property type="protein sequence ID" value="QDP41074.1"/>
    <property type="molecule type" value="Genomic_DNA"/>
</dbReference>
<protein>
    <submittedName>
        <fullName evidence="2">DUF3147 family protein</fullName>
    </submittedName>
</protein>
<reference evidence="2 3" key="1">
    <citation type="submission" date="2019-07" db="EMBL/GenBank/DDBJ databases">
        <authorList>
            <person name="Li J."/>
        </authorList>
    </citation>
    <scope>NUCLEOTIDE SEQUENCE [LARGE SCALE GENOMIC DNA]</scope>
    <source>
        <strain evidence="2 3">TKL69</strain>
    </source>
</reference>
<dbReference type="KEGG" id="aqt:FN924_13250"/>
<keyword evidence="3" id="KW-1185">Reference proteome</keyword>
<feature type="transmembrane region" description="Helical" evidence="1">
    <location>
        <begin position="86"/>
        <end position="108"/>
    </location>
</feature>
<dbReference type="AlphaFoldDB" id="A0A516KI55"/>
<feature type="transmembrane region" description="Helical" evidence="1">
    <location>
        <begin position="58"/>
        <end position="80"/>
    </location>
</feature>
<gene>
    <name evidence="2" type="ORF">FN924_13250</name>
</gene>
<evidence type="ECO:0000313" key="3">
    <source>
        <dbReference type="Proteomes" id="UP000315215"/>
    </source>
</evidence>
<dbReference type="RefSeq" id="WP_143895252.1">
    <property type="nucleotide sequence ID" value="NZ_CP041666.1"/>
</dbReference>